<dbReference type="GO" id="GO:0043093">
    <property type="term" value="P:FtsZ-dependent cytokinesis"/>
    <property type="evidence" value="ECO:0007669"/>
    <property type="project" value="UniProtKB-UniRule"/>
</dbReference>
<dbReference type="InterPro" id="IPR007060">
    <property type="entry name" value="FtsL/DivIC"/>
</dbReference>
<name>A0A4P6ES80_9BACL</name>
<dbReference type="OrthoDB" id="2988583at2"/>
<keyword evidence="6 7" id="KW-0131">Cell cycle</keyword>
<dbReference type="HAMAP" id="MF_00910">
    <property type="entry name" value="FtsL"/>
    <property type="match status" value="1"/>
</dbReference>
<keyword evidence="3 7" id="KW-0812">Transmembrane</keyword>
<evidence type="ECO:0000256" key="9">
    <source>
        <dbReference type="SAM" id="MobiDB-lite"/>
    </source>
</evidence>
<protein>
    <recommendedName>
        <fullName evidence="7 8">Cell division protein FtsL</fullName>
    </recommendedName>
</protein>
<gene>
    <name evidence="7 10" type="primary">ftsL</name>
    <name evidence="10" type="ORF">ET464_02480</name>
</gene>
<evidence type="ECO:0000256" key="8">
    <source>
        <dbReference type="NCBIfam" id="TIGR02209"/>
    </source>
</evidence>
<dbReference type="EMBL" id="CP035492">
    <property type="protein sequence ID" value="QAY65416.1"/>
    <property type="molecule type" value="Genomic_DNA"/>
</dbReference>
<evidence type="ECO:0000256" key="6">
    <source>
        <dbReference type="ARBA" id="ARBA00023306"/>
    </source>
</evidence>
<feature type="region of interest" description="Disordered" evidence="9">
    <location>
        <begin position="1"/>
        <end position="21"/>
    </location>
</feature>
<dbReference type="NCBIfam" id="TIGR02209">
    <property type="entry name" value="ftsL_broad"/>
    <property type="match status" value="1"/>
</dbReference>
<evidence type="ECO:0000313" key="11">
    <source>
        <dbReference type="Proteomes" id="UP000293568"/>
    </source>
</evidence>
<dbReference type="RefSeq" id="WP_129437963.1">
    <property type="nucleotide sequence ID" value="NZ_CP035492.1"/>
</dbReference>
<keyword evidence="1 7" id="KW-1003">Cell membrane</keyword>
<keyword evidence="4 7" id="KW-1133">Transmembrane helix</keyword>
<dbReference type="GO" id="GO:0032153">
    <property type="term" value="C:cell division site"/>
    <property type="evidence" value="ECO:0007669"/>
    <property type="project" value="UniProtKB-UniRule"/>
</dbReference>
<keyword evidence="5 7" id="KW-0472">Membrane</keyword>
<dbReference type="Pfam" id="PF04977">
    <property type="entry name" value="DivIC"/>
    <property type="match status" value="1"/>
</dbReference>
<dbReference type="InterPro" id="IPR011922">
    <property type="entry name" value="Cell_div_FtsL"/>
</dbReference>
<proteinExistence type="inferred from homology"/>
<evidence type="ECO:0000313" key="10">
    <source>
        <dbReference type="EMBL" id="QAY65416.1"/>
    </source>
</evidence>
<organism evidence="10 11">
    <name type="scientific">Paenibacillus protaetiae</name>
    <dbReference type="NCBI Taxonomy" id="2509456"/>
    <lineage>
        <taxon>Bacteria</taxon>
        <taxon>Bacillati</taxon>
        <taxon>Bacillota</taxon>
        <taxon>Bacilli</taxon>
        <taxon>Bacillales</taxon>
        <taxon>Paenibacillaceae</taxon>
        <taxon>Paenibacillus</taxon>
    </lineage>
</organism>
<evidence type="ECO:0000256" key="7">
    <source>
        <dbReference type="HAMAP-Rule" id="MF_00910"/>
    </source>
</evidence>
<accession>A0A4P6ES80</accession>
<feature type="region of interest" description="Disordered" evidence="9">
    <location>
        <begin position="116"/>
        <end position="136"/>
    </location>
</feature>
<dbReference type="KEGG" id="pprt:ET464_02480"/>
<sequence length="136" mass="15186">MAYTTNGNLAMQPKKKPEQQPVYRETKKIVVKKNPLPTREKLLWLFTIVVLVVVAGTIIFRYAQIYNTNLEIKQLKNEYNAVNLDIKEMQKQVESLSDPDRITAIAKSQGMISSMDSEITVDPDKGGASAAATGSR</sequence>
<evidence type="ECO:0000256" key="2">
    <source>
        <dbReference type="ARBA" id="ARBA00022618"/>
    </source>
</evidence>
<keyword evidence="2 7" id="KW-0132">Cell division</keyword>
<evidence type="ECO:0000256" key="3">
    <source>
        <dbReference type="ARBA" id="ARBA00022692"/>
    </source>
</evidence>
<evidence type="ECO:0000256" key="5">
    <source>
        <dbReference type="ARBA" id="ARBA00023136"/>
    </source>
</evidence>
<dbReference type="Proteomes" id="UP000293568">
    <property type="component" value="Chromosome"/>
</dbReference>
<comment type="function">
    <text evidence="7">Essential cell division protein.</text>
</comment>
<comment type="similarity">
    <text evidence="7">Belongs to the FtsL family.</text>
</comment>
<reference evidence="10 11" key="1">
    <citation type="submission" date="2019-01" db="EMBL/GenBank/DDBJ databases">
        <title>Genome sequencing of strain FW100M-2.</title>
        <authorList>
            <person name="Heo J."/>
            <person name="Kim S.-J."/>
            <person name="Kim J.-S."/>
            <person name="Hong S.-B."/>
            <person name="Kwon S.-W."/>
        </authorList>
    </citation>
    <scope>NUCLEOTIDE SEQUENCE [LARGE SCALE GENOMIC DNA]</scope>
    <source>
        <strain evidence="10 11">FW100M-2</strain>
    </source>
</reference>
<comment type="subcellular location">
    <subcellularLocation>
        <location evidence="7">Cell membrane</location>
        <topology evidence="7">Single-pass type II membrane protein</topology>
    </subcellularLocation>
    <text evidence="7">Localizes to the division septum where it forms a ring structure.</text>
</comment>
<evidence type="ECO:0000256" key="4">
    <source>
        <dbReference type="ARBA" id="ARBA00022989"/>
    </source>
</evidence>
<evidence type="ECO:0000256" key="1">
    <source>
        <dbReference type="ARBA" id="ARBA00022475"/>
    </source>
</evidence>
<feature type="transmembrane region" description="Helical" evidence="7">
    <location>
        <begin position="42"/>
        <end position="63"/>
    </location>
</feature>
<keyword evidence="11" id="KW-1185">Reference proteome</keyword>
<dbReference type="GO" id="GO:0005886">
    <property type="term" value="C:plasma membrane"/>
    <property type="evidence" value="ECO:0007669"/>
    <property type="project" value="UniProtKB-SubCell"/>
</dbReference>
<dbReference type="AlphaFoldDB" id="A0A4P6ES80"/>